<name>A0A839Z3S4_9SPHN</name>
<protein>
    <submittedName>
        <fullName evidence="1">Uncharacterized protein</fullName>
    </submittedName>
</protein>
<sequence length="158" mass="17083">MSLRALGNPHLPPRPTRRLGVESAHGYRLKCHSIEAPGETFDPGRFAGWQDAIAPALPQPPSDARRPGVGFVIFHQAPVGDYLVCGRWDNHNELKLVTWVAPAGSAKFAPANERQSICVWDMDVIIDERDAFVAATGADGLDIEAYLGQPAGQETSGE</sequence>
<dbReference type="Proteomes" id="UP000578569">
    <property type="component" value="Unassembled WGS sequence"/>
</dbReference>
<evidence type="ECO:0000313" key="2">
    <source>
        <dbReference type="Proteomes" id="UP000578569"/>
    </source>
</evidence>
<organism evidence="1 2">
    <name type="scientific">Sphingomicrobium lutaoense</name>
    <dbReference type="NCBI Taxonomy" id="515949"/>
    <lineage>
        <taxon>Bacteria</taxon>
        <taxon>Pseudomonadati</taxon>
        <taxon>Pseudomonadota</taxon>
        <taxon>Alphaproteobacteria</taxon>
        <taxon>Sphingomonadales</taxon>
        <taxon>Sphingomonadaceae</taxon>
        <taxon>Sphingomicrobium</taxon>
    </lineage>
</organism>
<gene>
    <name evidence="1" type="ORF">FHS50_000267</name>
</gene>
<dbReference type="AlphaFoldDB" id="A0A839Z3S4"/>
<accession>A0A839Z3S4</accession>
<proteinExistence type="predicted"/>
<comment type="caution">
    <text evidence="1">The sequence shown here is derived from an EMBL/GenBank/DDBJ whole genome shotgun (WGS) entry which is preliminary data.</text>
</comment>
<keyword evidence="2" id="KW-1185">Reference proteome</keyword>
<reference evidence="1 2" key="1">
    <citation type="submission" date="2020-08" db="EMBL/GenBank/DDBJ databases">
        <title>Genomic Encyclopedia of Type Strains, Phase IV (KMG-IV): sequencing the most valuable type-strain genomes for metagenomic binning, comparative biology and taxonomic classification.</title>
        <authorList>
            <person name="Goeker M."/>
        </authorList>
    </citation>
    <scope>NUCLEOTIDE SEQUENCE [LARGE SCALE GENOMIC DNA]</scope>
    <source>
        <strain evidence="1 2">DSM 24194</strain>
    </source>
</reference>
<evidence type="ECO:0000313" key="1">
    <source>
        <dbReference type="EMBL" id="MBB3763244.1"/>
    </source>
</evidence>
<dbReference type="EMBL" id="JACICF010000001">
    <property type="protein sequence ID" value="MBB3763244.1"/>
    <property type="molecule type" value="Genomic_DNA"/>
</dbReference>
<dbReference type="RefSeq" id="WP_265568882.1">
    <property type="nucleotide sequence ID" value="NZ_JACICF010000001.1"/>
</dbReference>